<name>A0A853CF70_9ACTN</name>
<evidence type="ECO:0000256" key="3">
    <source>
        <dbReference type="ARBA" id="ARBA00022840"/>
    </source>
</evidence>
<dbReference type="GO" id="GO:0005524">
    <property type="term" value="F:ATP binding"/>
    <property type="evidence" value="ECO:0007669"/>
    <property type="project" value="UniProtKB-KW"/>
</dbReference>
<accession>A0A853CF70</accession>
<keyword evidence="6" id="KW-1185">Reference proteome</keyword>
<dbReference type="Gene3D" id="2.40.100.10">
    <property type="entry name" value="Cyclophilin-like"/>
    <property type="match status" value="1"/>
</dbReference>
<feature type="domain" description="Carboxyltransferase" evidence="4">
    <location>
        <begin position="23"/>
        <end position="283"/>
    </location>
</feature>
<proteinExistence type="predicted"/>
<evidence type="ECO:0000256" key="1">
    <source>
        <dbReference type="ARBA" id="ARBA00022741"/>
    </source>
</evidence>
<dbReference type="Pfam" id="PF02626">
    <property type="entry name" value="CT_A_B"/>
    <property type="match status" value="1"/>
</dbReference>
<evidence type="ECO:0000259" key="4">
    <source>
        <dbReference type="SMART" id="SM00797"/>
    </source>
</evidence>
<sequence length="283" mass="28963">MLRVLAPGPLATVQDAGRPGWAAIGVPRSGAADRAAHDLANRLVGNLPSAATVEATAGGLRLRAERTTLVAVTGAPVPVTVAGRAAPCNAPLTVPAGAELVLGTPAIGLRSYVAVRGGVDVAQVLGSRSTDRLSGLGPEPLAAGDVLAVGDAAGEEPVVDVAPVRPPPDRPVLRVLPGPRRDWLAPDAWTRLTSDGWTVSPDSDRVGLRLTGPRLERARDDELPSEGLVPGAVQVPPDGAPVLFLADHPVTGGYPVLAVVVTADLPMAAQLRPGDELRFRAAR</sequence>
<evidence type="ECO:0000256" key="2">
    <source>
        <dbReference type="ARBA" id="ARBA00022801"/>
    </source>
</evidence>
<dbReference type="InterPro" id="IPR003778">
    <property type="entry name" value="CT_A_B"/>
</dbReference>
<dbReference type="RefSeq" id="WP_179717718.1">
    <property type="nucleotide sequence ID" value="NZ_JACBZT010000001.1"/>
</dbReference>
<dbReference type="NCBIfam" id="TIGR00724">
    <property type="entry name" value="urea_amlyse_rel"/>
    <property type="match status" value="1"/>
</dbReference>
<keyword evidence="2" id="KW-0378">Hydrolase</keyword>
<dbReference type="InterPro" id="IPR052708">
    <property type="entry name" value="PxpC"/>
</dbReference>
<evidence type="ECO:0000313" key="6">
    <source>
        <dbReference type="Proteomes" id="UP000541969"/>
    </source>
</evidence>
<dbReference type="AlphaFoldDB" id="A0A853CF70"/>
<keyword evidence="3" id="KW-0067">ATP-binding</keyword>
<dbReference type="SUPFAM" id="SSF50891">
    <property type="entry name" value="Cyclophilin-like"/>
    <property type="match status" value="1"/>
</dbReference>
<organism evidence="5 6">
    <name type="scientific">Petropleomorpha daqingensis</name>
    <dbReference type="NCBI Taxonomy" id="2026353"/>
    <lineage>
        <taxon>Bacteria</taxon>
        <taxon>Bacillati</taxon>
        <taxon>Actinomycetota</taxon>
        <taxon>Actinomycetes</taxon>
        <taxon>Geodermatophilales</taxon>
        <taxon>Geodermatophilaceae</taxon>
        <taxon>Petropleomorpha</taxon>
    </lineage>
</organism>
<evidence type="ECO:0000313" key="5">
    <source>
        <dbReference type="EMBL" id="NYJ06534.1"/>
    </source>
</evidence>
<dbReference type="SMART" id="SM00797">
    <property type="entry name" value="AHS2"/>
    <property type="match status" value="1"/>
</dbReference>
<reference evidence="5 6" key="1">
    <citation type="submission" date="2020-07" db="EMBL/GenBank/DDBJ databases">
        <title>Sequencing the genomes of 1000 actinobacteria strains.</title>
        <authorList>
            <person name="Klenk H.-P."/>
        </authorList>
    </citation>
    <scope>NUCLEOTIDE SEQUENCE [LARGE SCALE GENOMIC DNA]</scope>
    <source>
        <strain evidence="5 6">DSM 104001</strain>
    </source>
</reference>
<keyword evidence="1" id="KW-0547">Nucleotide-binding</keyword>
<protein>
    <submittedName>
        <fullName evidence="5">Biotin-dependent carboxylase-like uncharacterized protein</fullName>
    </submittedName>
</protein>
<comment type="caution">
    <text evidence="5">The sequence shown here is derived from an EMBL/GenBank/DDBJ whole genome shotgun (WGS) entry which is preliminary data.</text>
</comment>
<dbReference type="GO" id="GO:0016787">
    <property type="term" value="F:hydrolase activity"/>
    <property type="evidence" value="ECO:0007669"/>
    <property type="project" value="UniProtKB-KW"/>
</dbReference>
<dbReference type="PANTHER" id="PTHR43309">
    <property type="entry name" value="5-OXOPROLINASE SUBUNIT C"/>
    <property type="match status" value="1"/>
</dbReference>
<dbReference type="Proteomes" id="UP000541969">
    <property type="component" value="Unassembled WGS sequence"/>
</dbReference>
<dbReference type="InterPro" id="IPR029000">
    <property type="entry name" value="Cyclophilin-like_dom_sf"/>
</dbReference>
<dbReference type="EMBL" id="JACBZT010000001">
    <property type="protein sequence ID" value="NYJ06534.1"/>
    <property type="molecule type" value="Genomic_DNA"/>
</dbReference>
<gene>
    <name evidence="5" type="ORF">GGQ55_002812</name>
</gene>
<dbReference type="PANTHER" id="PTHR43309:SF3">
    <property type="entry name" value="5-OXOPROLINASE SUBUNIT C"/>
    <property type="match status" value="1"/>
</dbReference>